<dbReference type="Proteomes" id="UP000787625">
    <property type="component" value="Unassembled WGS sequence"/>
</dbReference>
<evidence type="ECO:0000313" key="2">
    <source>
        <dbReference type="EMBL" id="HJD52434.1"/>
    </source>
</evidence>
<comment type="caution">
    <text evidence="2">The sequence shown here is derived from an EMBL/GenBank/DDBJ whole genome shotgun (WGS) entry which is preliminary data.</text>
</comment>
<name>A0A9D2ZUG8_9BACT</name>
<dbReference type="GO" id="GO:0016787">
    <property type="term" value="F:hydrolase activity"/>
    <property type="evidence" value="ECO:0007669"/>
    <property type="project" value="InterPro"/>
</dbReference>
<sequence>MTRPTIVIGDVHGLDYWREAISDSQGCRVVFLGDYLDPYQEMSHRELLGNLRAIIALKRNRPDDIVLLLGNHDLHYFSSDAPICSRFDYELAPAASRLFIDNFDLFQYAFQDDDTIFTHAGIAHGWFVDDFRGDLSLSVADQLNHPRDCQVSALCRVGEARGGREGTVGGIFWADINELCDPLHGYRQIAGHNRVEEVTERTGPGGGKIVFCDCLWAGNYLWLDE</sequence>
<reference evidence="2" key="1">
    <citation type="journal article" date="2021" name="PeerJ">
        <title>Extensive microbial diversity within the chicken gut microbiome revealed by metagenomics and culture.</title>
        <authorList>
            <person name="Gilroy R."/>
            <person name="Ravi A."/>
            <person name="Getino M."/>
            <person name="Pursley I."/>
            <person name="Horton D.L."/>
            <person name="Alikhan N.F."/>
            <person name="Baker D."/>
            <person name="Gharbi K."/>
            <person name="Hall N."/>
            <person name="Watson M."/>
            <person name="Adriaenssens E.M."/>
            <person name="Foster-Nyarko E."/>
            <person name="Jarju S."/>
            <person name="Secka A."/>
            <person name="Antonio M."/>
            <person name="Oren A."/>
            <person name="Chaudhuri R.R."/>
            <person name="La Ragione R."/>
            <person name="Hildebrand F."/>
            <person name="Pallen M.J."/>
        </authorList>
    </citation>
    <scope>NUCLEOTIDE SEQUENCE</scope>
    <source>
        <strain evidence="2">MalCec1-1739</strain>
    </source>
</reference>
<feature type="domain" description="Calcineurin-like phosphoesterase" evidence="1">
    <location>
        <begin position="5"/>
        <end position="146"/>
    </location>
</feature>
<proteinExistence type="predicted"/>
<gene>
    <name evidence="2" type="ORF">IAA93_01710</name>
</gene>
<dbReference type="EMBL" id="DWUP01000033">
    <property type="protein sequence ID" value="HJD52434.1"/>
    <property type="molecule type" value="Genomic_DNA"/>
</dbReference>
<protein>
    <submittedName>
        <fullName evidence="2">Metallophosphoesterase</fullName>
    </submittedName>
</protein>
<dbReference type="InterPro" id="IPR029052">
    <property type="entry name" value="Metallo-depent_PP-like"/>
</dbReference>
<evidence type="ECO:0000259" key="1">
    <source>
        <dbReference type="Pfam" id="PF00149"/>
    </source>
</evidence>
<dbReference type="SUPFAM" id="SSF56300">
    <property type="entry name" value="Metallo-dependent phosphatases"/>
    <property type="match status" value="1"/>
</dbReference>
<dbReference type="AlphaFoldDB" id="A0A9D2ZUG8"/>
<dbReference type="Gene3D" id="3.60.21.10">
    <property type="match status" value="1"/>
</dbReference>
<accession>A0A9D2ZUG8</accession>
<dbReference type="Pfam" id="PF00149">
    <property type="entry name" value="Metallophos"/>
    <property type="match status" value="1"/>
</dbReference>
<organism evidence="2 3">
    <name type="scientific">Candidatus Avibacteroides avistercoris</name>
    <dbReference type="NCBI Taxonomy" id="2840690"/>
    <lineage>
        <taxon>Bacteria</taxon>
        <taxon>Pseudomonadati</taxon>
        <taxon>Bacteroidota</taxon>
        <taxon>Bacteroidia</taxon>
        <taxon>Bacteroidales</taxon>
        <taxon>Bacteroidaceae</taxon>
        <taxon>Bacteroidaceae incertae sedis</taxon>
        <taxon>Candidatus Avibacteroides</taxon>
    </lineage>
</organism>
<dbReference type="InterPro" id="IPR004843">
    <property type="entry name" value="Calcineurin-like_PHP"/>
</dbReference>
<reference evidence="2" key="2">
    <citation type="submission" date="2021-04" db="EMBL/GenBank/DDBJ databases">
        <authorList>
            <person name="Gilroy R."/>
        </authorList>
    </citation>
    <scope>NUCLEOTIDE SEQUENCE</scope>
    <source>
        <strain evidence="2">MalCec1-1739</strain>
    </source>
</reference>
<evidence type="ECO:0000313" key="3">
    <source>
        <dbReference type="Proteomes" id="UP000787625"/>
    </source>
</evidence>